<protein>
    <submittedName>
        <fullName evidence="1">Uncharacterized protein</fullName>
    </submittedName>
</protein>
<reference evidence="1" key="1">
    <citation type="submission" date="2021-01" db="EMBL/GenBank/DDBJ databases">
        <authorList>
            <person name="Li R."/>
            <person name="Bekaert M."/>
        </authorList>
    </citation>
    <scope>NUCLEOTIDE SEQUENCE</scope>
    <source>
        <strain evidence="1">Farmed</strain>
    </source>
</reference>
<dbReference type="EMBL" id="CAHIKZ030001509">
    <property type="protein sequence ID" value="CAE1266291.1"/>
    <property type="molecule type" value="Genomic_DNA"/>
</dbReference>
<keyword evidence="2" id="KW-1185">Reference proteome</keyword>
<proteinExistence type="predicted"/>
<evidence type="ECO:0000313" key="2">
    <source>
        <dbReference type="Proteomes" id="UP000597762"/>
    </source>
</evidence>
<gene>
    <name evidence="1" type="ORF">SPHA_35091</name>
</gene>
<dbReference type="OrthoDB" id="6112368at2759"/>
<sequence>MRQKNCNQVYDHLFQSGQVSFVIFILCLSFCNCTTQPPTETPELLSATKTICHHLLPGLHKLRRGVDITKLDLLPLKVNSDDGFKYPVIDFNCADGKTQYIGESVYNVPDEIFTVTPMSKGLLNEQVNIVKKSSDVLKMMSANIGFDTVIKGLFSASSSYKKMTSSFYNESRYVEHVVAHQSVSRASLIPKFFLKLGKYAQLYVDKFLPIKKVDTKFTASSNQIIRYYGGDTNLLVSGGIAKWQPTVAKNPWVFGGQLVPLDGDGGQCGGGAARNLCAKVGTMTTYYRDDTDKRGGGCRMKWGIMKPGRLNESWLKQVQICYNWWPDGDGGQCGGGAARNLCAPINQFTAVYRDDTDRRGGGCRMRWKLVVPSSAPIWLKNMKLCFQWYPDGDAGQCGGGVDRLLCATANSWTTAYRDDTDRRGGGCRMRWGLIPS</sequence>
<dbReference type="AlphaFoldDB" id="A0A812CCA6"/>
<evidence type="ECO:0000313" key="1">
    <source>
        <dbReference type="EMBL" id="CAE1266291.1"/>
    </source>
</evidence>
<dbReference type="Proteomes" id="UP000597762">
    <property type="component" value="Unassembled WGS sequence"/>
</dbReference>
<name>A0A812CCA6_ACAPH</name>
<accession>A0A812CCA6</accession>
<organism evidence="1 2">
    <name type="scientific">Acanthosepion pharaonis</name>
    <name type="common">Pharaoh cuttlefish</name>
    <name type="synonym">Sepia pharaonis</name>
    <dbReference type="NCBI Taxonomy" id="158019"/>
    <lineage>
        <taxon>Eukaryota</taxon>
        <taxon>Metazoa</taxon>
        <taxon>Spiralia</taxon>
        <taxon>Lophotrochozoa</taxon>
        <taxon>Mollusca</taxon>
        <taxon>Cephalopoda</taxon>
        <taxon>Coleoidea</taxon>
        <taxon>Decapodiformes</taxon>
        <taxon>Sepiida</taxon>
        <taxon>Sepiina</taxon>
        <taxon>Sepiidae</taxon>
        <taxon>Acanthosepion</taxon>
    </lineage>
</organism>
<comment type="caution">
    <text evidence="1">The sequence shown here is derived from an EMBL/GenBank/DDBJ whole genome shotgun (WGS) entry which is preliminary data.</text>
</comment>